<dbReference type="InterPro" id="IPR001173">
    <property type="entry name" value="Glyco_trans_2-like"/>
</dbReference>
<dbReference type="Proteomes" id="UP000295221">
    <property type="component" value="Unassembled WGS sequence"/>
</dbReference>
<organism evidence="7 8">
    <name type="scientific">Natronoflexus pectinivorans</name>
    <dbReference type="NCBI Taxonomy" id="682526"/>
    <lineage>
        <taxon>Bacteria</taxon>
        <taxon>Pseudomonadati</taxon>
        <taxon>Bacteroidota</taxon>
        <taxon>Bacteroidia</taxon>
        <taxon>Marinilabiliales</taxon>
        <taxon>Marinilabiliaceae</taxon>
        <taxon>Natronoflexus</taxon>
    </lineage>
</organism>
<keyword evidence="8" id="KW-1185">Reference proteome</keyword>
<evidence type="ECO:0000256" key="3">
    <source>
        <dbReference type="ARBA" id="ARBA00022676"/>
    </source>
</evidence>
<dbReference type="RefSeq" id="WP_132432283.1">
    <property type="nucleotide sequence ID" value="NZ_SLWK01000002.1"/>
</dbReference>
<keyword evidence="5" id="KW-0472">Membrane</keyword>
<keyword evidence="2" id="KW-1003">Cell membrane</keyword>
<evidence type="ECO:0000259" key="6">
    <source>
        <dbReference type="Pfam" id="PF13632"/>
    </source>
</evidence>
<keyword evidence="4 7" id="KW-0808">Transferase</keyword>
<accession>A0A4R2GMG7</accession>
<gene>
    <name evidence="7" type="ORF">EV194_10229</name>
</gene>
<comment type="caution">
    <text evidence="7">The sequence shown here is derived from an EMBL/GenBank/DDBJ whole genome shotgun (WGS) entry which is preliminary data.</text>
</comment>
<reference evidence="7 8" key="1">
    <citation type="submission" date="2019-03" db="EMBL/GenBank/DDBJ databases">
        <title>Genomic Encyclopedia of Type Strains, Phase IV (KMG-IV): sequencing the most valuable type-strain genomes for metagenomic binning, comparative biology and taxonomic classification.</title>
        <authorList>
            <person name="Goeker M."/>
        </authorList>
    </citation>
    <scope>NUCLEOTIDE SEQUENCE [LARGE SCALE GENOMIC DNA]</scope>
    <source>
        <strain evidence="7 8">DSM 24179</strain>
    </source>
</reference>
<dbReference type="PANTHER" id="PTHR43646:SF2">
    <property type="entry name" value="GLYCOSYLTRANSFERASE 2-LIKE DOMAIN-CONTAINING PROTEIN"/>
    <property type="match status" value="1"/>
</dbReference>
<feature type="domain" description="Glycosyltransferase 2-like" evidence="6">
    <location>
        <begin position="143"/>
        <end position="256"/>
    </location>
</feature>
<evidence type="ECO:0000313" key="8">
    <source>
        <dbReference type="Proteomes" id="UP000295221"/>
    </source>
</evidence>
<comment type="subcellular location">
    <subcellularLocation>
        <location evidence="1">Cell membrane</location>
    </subcellularLocation>
</comment>
<dbReference type="AlphaFoldDB" id="A0A4R2GMG7"/>
<dbReference type="InterPro" id="IPR029044">
    <property type="entry name" value="Nucleotide-diphossugar_trans"/>
</dbReference>
<proteinExistence type="predicted"/>
<dbReference type="GO" id="GO:0005886">
    <property type="term" value="C:plasma membrane"/>
    <property type="evidence" value="ECO:0007669"/>
    <property type="project" value="UniProtKB-SubCell"/>
</dbReference>
<evidence type="ECO:0000256" key="1">
    <source>
        <dbReference type="ARBA" id="ARBA00004236"/>
    </source>
</evidence>
<keyword evidence="3" id="KW-0328">Glycosyltransferase</keyword>
<dbReference type="Gene3D" id="3.90.550.10">
    <property type="entry name" value="Spore Coat Polysaccharide Biosynthesis Protein SpsA, Chain A"/>
    <property type="match status" value="1"/>
</dbReference>
<dbReference type="Pfam" id="PF13632">
    <property type="entry name" value="Glyco_trans_2_3"/>
    <property type="match status" value="1"/>
</dbReference>
<sequence length="430" mass="49537">MPKKTDFTILEKYIRKHPMLCDFHSEWKKKGGLMVVIPVYREQDWINESLESIMKCDNPECEVGVVLVFNASEYDSPEVVRDQKTSAEFIRANYQNRFPSWMHLFIMEEYALPKKHFGAGFARKIGMDAAAYCFLNAEDPHGVIVTLDADTTVSPNYFVAIRDWFTEPSNTGASIYFEHPLSGHDFSDEVYEGITLYELHLRYYLQAHRYAGFPYSFHTMGSAMALRAVAYAKIGGMPKKQAGEDFYFLQKLIPLGGFGDLNTTAVYPSPRPSDRVIFGTGAAITSHVDGSVNIGKTYHIQAFEDIKLFFERKNEYYNLSPNKLEEWSYEFSGPVRSFLLNYSVLSDLQVIKKDCSSVDVFSKRFFEVFNAFKMVKYLNYTHEHFFEKMPVFNASLALLEKQGHSVDEFMFEKELLEYFRKLEKGMGIGS</sequence>
<dbReference type="SUPFAM" id="SSF53448">
    <property type="entry name" value="Nucleotide-diphospho-sugar transferases"/>
    <property type="match status" value="1"/>
</dbReference>
<dbReference type="OrthoDB" id="5391853at2"/>
<evidence type="ECO:0000313" key="7">
    <source>
        <dbReference type="EMBL" id="TCO09609.1"/>
    </source>
</evidence>
<dbReference type="GO" id="GO:0016757">
    <property type="term" value="F:glycosyltransferase activity"/>
    <property type="evidence" value="ECO:0007669"/>
    <property type="project" value="UniProtKB-KW"/>
</dbReference>
<dbReference type="EMBL" id="SLWK01000002">
    <property type="protein sequence ID" value="TCO09609.1"/>
    <property type="molecule type" value="Genomic_DNA"/>
</dbReference>
<protein>
    <submittedName>
        <fullName evidence="7">Glycosyltransferase involved in cell wall biosynthesis</fullName>
    </submittedName>
</protein>
<dbReference type="PANTHER" id="PTHR43646">
    <property type="entry name" value="GLYCOSYLTRANSFERASE"/>
    <property type="match status" value="1"/>
</dbReference>
<name>A0A4R2GMG7_9BACT</name>
<evidence type="ECO:0000256" key="2">
    <source>
        <dbReference type="ARBA" id="ARBA00022475"/>
    </source>
</evidence>
<evidence type="ECO:0000256" key="5">
    <source>
        <dbReference type="ARBA" id="ARBA00023136"/>
    </source>
</evidence>
<dbReference type="CDD" id="cd00761">
    <property type="entry name" value="Glyco_tranf_GTA_type"/>
    <property type="match status" value="1"/>
</dbReference>
<evidence type="ECO:0000256" key="4">
    <source>
        <dbReference type="ARBA" id="ARBA00022679"/>
    </source>
</evidence>